<evidence type="ECO:0000313" key="3">
    <source>
        <dbReference type="Proteomes" id="UP000661163"/>
    </source>
</evidence>
<organism evidence="2 3">
    <name type="scientific">Rhizobium ruizarguesonis</name>
    <dbReference type="NCBI Taxonomy" id="2081791"/>
    <lineage>
        <taxon>Bacteria</taxon>
        <taxon>Pseudomonadati</taxon>
        <taxon>Pseudomonadota</taxon>
        <taxon>Alphaproteobacteria</taxon>
        <taxon>Hyphomicrobiales</taxon>
        <taxon>Rhizobiaceae</taxon>
        <taxon>Rhizobium/Agrobacterium group</taxon>
        <taxon>Rhizobium</taxon>
    </lineage>
</organism>
<feature type="transmembrane region" description="Helical" evidence="1">
    <location>
        <begin position="98"/>
        <end position="115"/>
    </location>
</feature>
<keyword evidence="1" id="KW-1133">Transmembrane helix</keyword>
<comment type="caution">
    <text evidence="2">The sequence shown here is derived from an EMBL/GenBank/DDBJ whole genome shotgun (WGS) entry which is preliminary data.</text>
</comment>
<sequence length="125" mass="13923">MRGGRIPVGDRGGKLQKRFKEPTVGGTRAIENQCAKLVANFPAIGVHLSSIWRFVSSLPFDPVELFEESEHLSRGPPPFLPGFGASPKRRREWAMHPTWVAPSMMAFASVVSFWSRSERTAVRST</sequence>
<evidence type="ECO:0000256" key="1">
    <source>
        <dbReference type="SAM" id="Phobius"/>
    </source>
</evidence>
<protein>
    <submittedName>
        <fullName evidence="2">Uncharacterized protein</fullName>
    </submittedName>
</protein>
<keyword evidence="1" id="KW-0812">Transmembrane</keyword>
<reference evidence="2 3" key="1">
    <citation type="submission" date="2019-12" db="EMBL/GenBank/DDBJ databases">
        <title>Rhizobium genotypes associated with high levels of biological nitrogen fixation by grain legumes in a temperate-maritime cropping system.</title>
        <authorList>
            <person name="Maluk M."/>
            <person name="Francesc Ferrando Molina F."/>
            <person name="Lopez Del Egido L."/>
            <person name="Lafos M."/>
            <person name="Langarica-Fuentes A."/>
            <person name="Gebre Yohannes G."/>
            <person name="Young M.W."/>
            <person name="Martin P."/>
            <person name="Gantlett R."/>
            <person name="Kenicer G."/>
            <person name="Hawes C."/>
            <person name="Begg G.S."/>
            <person name="Quilliam R.S."/>
            <person name="Squire G.R."/>
            <person name="Poole P.S."/>
            <person name="Young P.W."/>
            <person name="Iannetta P.M."/>
            <person name="James E.K."/>
        </authorList>
    </citation>
    <scope>NUCLEOTIDE SEQUENCE [LARGE SCALE GENOMIC DNA]</scope>
    <source>
        <strain evidence="2 3">JHI985</strain>
    </source>
</reference>
<dbReference type="Proteomes" id="UP000661163">
    <property type="component" value="Unassembled WGS sequence"/>
</dbReference>
<keyword evidence="1" id="KW-0472">Membrane</keyword>
<accession>A0AAE4YX09</accession>
<evidence type="ECO:0000313" key="2">
    <source>
        <dbReference type="EMBL" id="NEI51803.1"/>
    </source>
</evidence>
<dbReference type="AlphaFoldDB" id="A0AAE4YX09"/>
<gene>
    <name evidence="2" type="ORF">GR217_29610</name>
</gene>
<dbReference type="EMBL" id="WUFC01000031">
    <property type="protein sequence ID" value="NEI51803.1"/>
    <property type="molecule type" value="Genomic_DNA"/>
</dbReference>
<name>A0AAE4YX09_9HYPH</name>
<proteinExistence type="predicted"/>